<dbReference type="OrthoDB" id="10254304at2759"/>
<feature type="non-terminal residue" evidence="2">
    <location>
        <position position="111"/>
    </location>
</feature>
<accession>A0A0L0FCY0</accession>
<evidence type="ECO:0000256" key="1">
    <source>
        <dbReference type="ARBA" id="ARBA00006082"/>
    </source>
</evidence>
<proteinExistence type="inferred from homology"/>
<dbReference type="Gene3D" id="3.30.565.10">
    <property type="entry name" value="Histidine kinase-like ATPase, C-terminal domain"/>
    <property type="match status" value="1"/>
</dbReference>
<dbReference type="GeneID" id="25913349"/>
<dbReference type="GO" id="GO:0016887">
    <property type="term" value="F:ATP hydrolysis activity"/>
    <property type="evidence" value="ECO:0007669"/>
    <property type="project" value="InterPro"/>
</dbReference>
<dbReference type="RefSeq" id="XP_014148515.1">
    <property type="nucleotide sequence ID" value="XM_014293040.1"/>
</dbReference>
<comment type="similarity">
    <text evidence="1">Belongs to the DNA mismatch repair MutL/HexB family.</text>
</comment>
<dbReference type="PANTHER" id="PTHR10073:SF52">
    <property type="entry name" value="MISMATCH REPAIR ENDONUCLEASE PMS2"/>
    <property type="match status" value="1"/>
</dbReference>
<sequence>MSNTIKAIDKQSVHRICSGQVVVSLAVAVKELIENAIDAGATLIEIKLKNYGLEVMEVSDNGLGVAPANYESLTLKHHTSKISDFDDLAVIESFGFRGEALSSLCALGKVS</sequence>
<dbReference type="EMBL" id="KQ244244">
    <property type="protein sequence ID" value="KNC74614.1"/>
    <property type="molecule type" value="Genomic_DNA"/>
</dbReference>
<dbReference type="STRING" id="667725.A0A0L0FCY0"/>
<dbReference type="PANTHER" id="PTHR10073">
    <property type="entry name" value="DNA MISMATCH REPAIR PROTEIN MLH, PMS, MUTL"/>
    <property type="match status" value="1"/>
</dbReference>
<evidence type="ECO:0000313" key="2">
    <source>
        <dbReference type="EMBL" id="KNC74614.1"/>
    </source>
</evidence>
<dbReference type="GO" id="GO:0032389">
    <property type="term" value="C:MutLalpha complex"/>
    <property type="evidence" value="ECO:0007669"/>
    <property type="project" value="TreeGrafter"/>
</dbReference>
<dbReference type="Pfam" id="PF13589">
    <property type="entry name" value="HATPase_c_3"/>
    <property type="match status" value="1"/>
</dbReference>
<reference evidence="2 3" key="1">
    <citation type="submission" date="2011-02" db="EMBL/GenBank/DDBJ databases">
        <title>The Genome Sequence of Sphaeroforma arctica JP610.</title>
        <authorList>
            <consortium name="The Broad Institute Genome Sequencing Platform"/>
            <person name="Russ C."/>
            <person name="Cuomo C."/>
            <person name="Young S.K."/>
            <person name="Zeng Q."/>
            <person name="Gargeya S."/>
            <person name="Alvarado L."/>
            <person name="Berlin A."/>
            <person name="Chapman S.B."/>
            <person name="Chen Z."/>
            <person name="Freedman E."/>
            <person name="Gellesch M."/>
            <person name="Goldberg J."/>
            <person name="Griggs A."/>
            <person name="Gujja S."/>
            <person name="Heilman E."/>
            <person name="Heiman D."/>
            <person name="Howarth C."/>
            <person name="Mehta T."/>
            <person name="Neiman D."/>
            <person name="Pearson M."/>
            <person name="Roberts A."/>
            <person name="Saif S."/>
            <person name="Shea T."/>
            <person name="Shenoy N."/>
            <person name="Sisk P."/>
            <person name="Stolte C."/>
            <person name="Sykes S."/>
            <person name="White J."/>
            <person name="Yandava C."/>
            <person name="Burger G."/>
            <person name="Gray M.W."/>
            <person name="Holland P.W.H."/>
            <person name="King N."/>
            <person name="Lang F.B.F."/>
            <person name="Roger A.J."/>
            <person name="Ruiz-Trillo I."/>
            <person name="Haas B."/>
            <person name="Nusbaum C."/>
            <person name="Birren B."/>
        </authorList>
    </citation>
    <scope>NUCLEOTIDE SEQUENCE [LARGE SCALE GENOMIC DNA]</scope>
    <source>
        <strain evidence="2 3">JP610</strain>
    </source>
</reference>
<name>A0A0L0FCY0_9EUKA</name>
<protein>
    <submittedName>
        <fullName evidence="2">Uncharacterized protein</fullName>
    </submittedName>
</protein>
<dbReference type="RefSeq" id="XP_014148516.1">
    <property type="nucleotide sequence ID" value="XM_014293041.1"/>
</dbReference>
<dbReference type="GO" id="GO:0140664">
    <property type="term" value="F:ATP-dependent DNA damage sensor activity"/>
    <property type="evidence" value="ECO:0007669"/>
    <property type="project" value="InterPro"/>
</dbReference>
<dbReference type="SUPFAM" id="SSF55874">
    <property type="entry name" value="ATPase domain of HSP90 chaperone/DNA topoisomerase II/histidine kinase"/>
    <property type="match status" value="1"/>
</dbReference>
<dbReference type="Proteomes" id="UP000054560">
    <property type="component" value="Unassembled WGS sequence"/>
</dbReference>
<dbReference type="PROSITE" id="PS00058">
    <property type="entry name" value="DNA_MISMATCH_REPAIR_1"/>
    <property type="match status" value="1"/>
</dbReference>
<dbReference type="eggNOG" id="KOG1978">
    <property type="taxonomic scope" value="Eukaryota"/>
</dbReference>
<organism evidence="2 3">
    <name type="scientific">Sphaeroforma arctica JP610</name>
    <dbReference type="NCBI Taxonomy" id="667725"/>
    <lineage>
        <taxon>Eukaryota</taxon>
        <taxon>Ichthyosporea</taxon>
        <taxon>Ichthyophonida</taxon>
        <taxon>Sphaeroforma</taxon>
    </lineage>
</organism>
<keyword evidence="3" id="KW-1185">Reference proteome</keyword>
<gene>
    <name evidence="2" type="ORF">SARC_12845</name>
</gene>
<evidence type="ECO:0000313" key="3">
    <source>
        <dbReference type="Proteomes" id="UP000054560"/>
    </source>
</evidence>
<dbReference type="AlphaFoldDB" id="A0A0L0FCY0"/>
<dbReference type="InterPro" id="IPR014762">
    <property type="entry name" value="DNA_mismatch_repair_CS"/>
</dbReference>
<dbReference type="EMBL" id="KQ244244">
    <property type="protein sequence ID" value="KNC74613.1"/>
    <property type="molecule type" value="Genomic_DNA"/>
</dbReference>
<dbReference type="InterPro" id="IPR036890">
    <property type="entry name" value="HATPase_C_sf"/>
</dbReference>
<dbReference type="InterPro" id="IPR038973">
    <property type="entry name" value="MutL/Mlh/Pms-like"/>
</dbReference>
<dbReference type="GO" id="GO:0006298">
    <property type="term" value="P:mismatch repair"/>
    <property type="evidence" value="ECO:0007669"/>
    <property type="project" value="InterPro"/>
</dbReference>